<evidence type="ECO:0000256" key="6">
    <source>
        <dbReference type="ARBA" id="ARBA00023187"/>
    </source>
</evidence>
<evidence type="ECO:0000259" key="10">
    <source>
        <dbReference type="PROSITE" id="PS52002"/>
    </source>
</evidence>
<dbReference type="InterPro" id="IPR044642">
    <property type="entry name" value="PTHR15588"/>
</dbReference>
<dbReference type="CDD" id="cd01727">
    <property type="entry name" value="LSm8"/>
    <property type="match status" value="1"/>
</dbReference>
<feature type="domain" description="Sm" evidence="10">
    <location>
        <begin position="1"/>
        <end position="77"/>
    </location>
</feature>
<dbReference type="InterPro" id="IPR047575">
    <property type="entry name" value="Sm"/>
</dbReference>
<dbReference type="AlphaFoldDB" id="A0A8J2I2I5"/>
<dbReference type="PROSITE" id="PS52002">
    <property type="entry name" value="SM"/>
    <property type="match status" value="1"/>
</dbReference>
<protein>
    <recommendedName>
        <fullName evidence="9">LSM2-LSM8 complex subunit LSM8</fullName>
    </recommendedName>
</protein>
<dbReference type="InterPro" id="IPR001163">
    <property type="entry name" value="Sm_dom_euk/arc"/>
</dbReference>
<dbReference type="Pfam" id="PF01423">
    <property type="entry name" value="LSM"/>
    <property type="match status" value="1"/>
</dbReference>
<reference evidence="11" key="1">
    <citation type="submission" date="2021-05" db="EMBL/GenBank/DDBJ databases">
        <authorList>
            <person name="Stam R."/>
        </authorList>
    </citation>
    <scope>NUCLEOTIDE SEQUENCE</scope>
    <source>
        <strain evidence="11">CS162</strain>
    </source>
</reference>
<comment type="subcellular location">
    <subcellularLocation>
        <location evidence="1 9">Nucleus</location>
    </subcellularLocation>
</comment>
<evidence type="ECO:0000256" key="2">
    <source>
        <dbReference type="ARBA" id="ARBA00006850"/>
    </source>
</evidence>
<dbReference type="InterPro" id="IPR034103">
    <property type="entry name" value="Lsm8"/>
</dbReference>
<organism evidence="11 12">
    <name type="scientific">Alternaria atra</name>
    <dbReference type="NCBI Taxonomy" id="119953"/>
    <lineage>
        <taxon>Eukaryota</taxon>
        <taxon>Fungi</taxon>
        <taxon>Dikarya</taxon>
        <taxon>Ascomycota</taxon>
        <taxon>Pezizomycotina</taxon>
        <taxon>Dothideomycetes</taxon>
        <taxon>Pleosporomycetidae</taxon>
        <taxon>Pleosporales</taxon>
        <taxon>Pleosporineae</taxon>
        <taxon>Pleosporaceae</taxon>
        <taxon>Alternaria</taxon>
        <taxon>Alternaria sect. Ulocladioides</taxon>
    </lineage>
</organism>
<accession>A0A8J2I2I5</accession>
<evidence type="ECO:0000313" key="11">
    <source>
        <dbReference type="EMBL" id="CAG5162347.1"/>
    </source>
</evidence>
<keyword evidence="4 9" id="KW-0747">Spliceosome</keyword>
<sequence length="195" mass="22716">MALNAYLNKRVSVLTLDGRTMVGLLHSCDGSMNLVLQEAVERIIRPIEDEEPSEEVPLGLYIIRGDSSWRGARGNETYLKNEKKLWNAYQELDLEVGRRGSARGCMGGTEYVPSILHWSNTTNERYWKWMHSDHKPRQTILNGGRIYMHIWRTRYPRKRKDTLNYEMLLIYKHRRSEAIGCSTSMLSDNDLLNLI</sequence>
<evidence type="ECO:0000256" key="1">
    <source>
        <dbReference type="ARBA" id="ARBA00004123"/>
    </source>
</evidence>
<comment type="subunit">
    <text evidence="9">LSm subunits form a heteromer with a doughnut shape.</text>
</comment>
<dbReference type="OrthoDB" id="422364at2759"/>
<dbReference type="GO" id="GO:0071011">
    <property type="term" value="C:precatalytic spliceosome"/>
    <property type="evidence" value="ECO:0007669"/>
    <property type="project" value="TreeGrafter"/>
</dbReference>
<dbReference type="InterPro" id="IPR010920">
    <property type="entry name" value="LSM_dom_sf"/>
</dbReference>
<dbReference type="Proteomes" id="UP000676310">
    <property type="component" value="Unassembled WGS sequence"/>
</dbReference>
<keyword evidence="3 9" id="KW-0507">mRNA processing</keyword>
<dbReference type="PANTHER" id="PTHR15588">
    <property type="entry name" value="LSM1"/>
    <property type="match status" value="1"/>
</dbReference>
<name>A0A8J2I2I5_9PLEO</name>
<keyword evidence="6 9" id="KW-0508">mRNA splicing</keyword>
<evidence type="ECO:0000313" key="12">
    <source>
        <dbReference type="Proteomes" id="UP000676310"/>
    </source>
</evidence>
<dbReference type="GO" id="GO:0046540">
    <property type="term" value="C:U4/U6 x U5 tri-snRNP complex"/>
    <property type="evidence" value="ECO:0007669"/>
    <property type="project" value="UniProtKB-UniRule"/>
</dbReference>
<dbReference type="SMART" id="SM00651">
    <property type="entry name" value="Sm"/>
    <property type="match status" value="1"/>
</dbReference>
<evidence type="ECO:0000256" key="9">
    <source>
        <dbReference type="RuleBase" id="RU365048"/>
    </source>
</evidence>
<keyword evidence="12" id="KW-1185">Reference proteome</keyword>
<dbReference type="EMBL" id="CAJRGZ010000019">
    <property type="protein sequence ID" value="CAG5162347.1"/>
    <property type="molecule type" value="Genomic_DNA"/>
</dbReference>
<keyword evidence="5 9" id="KW-0694">RNA-binding</keyword>
<evidence type="ECO:0000256" key="8">
    <source>
        <dbReference type="ARBA" id="ARBA00023274"/>
    </source>
</evidence>
<dbReference type="GO" id="GO:0005688">
    <property type="term" value="C:U6 snRNP"/>
    <property type="evidence" value="ECO:0007669"/>
    <property type="project" value="UniProtKB-UniRule"/>
</dbReference>
<comment type="similarity">
    <text evidence="2 9">Belongs to the snRNP Sm proteins family.</text>
</comment>
<dbReference type="SUPFAM" id="SSF50182">
    <property type="entry name" value="Sm-like ribonucleoproteins"/>
    <property type="match status" value="1"/>
</dbReference>
<proteinExistence type="inferred from homology"/>
<dbReference type="PANTHER" id="PTHR15588:SF9">
    <property type="entry name" value="U6 SNRNA-ASSOCIATED SM-LIKE PROTEIN LSM8"/>
    <property type="match status" value="1"/>
</dbReference>
<evidence type="ECO:0000256" key="7">
    <source>
        <dbReference type="ARBA" id="ARBA00023242"/>
    </source>
</evidence>
<dbReference type="GO" id="GO:0000398">
    <property type="term" value="P:mRNA splicing, via spliceosome"/>
    <property type="evidence" value="ECO:0007669"/>
    <property type="project" value="UniProtKB-UniRule"/>
</dbReference>
<comment type="caution">
    <text evidence="11">The sequence shown here is derived from an EMBL/GenBank/DDBJ whole genome shotgun (WGS) entry which is preliminary data.</text>
</comment>
<keyword evidence="8 9" id="KW-0687">Ribonucleoprotein</keyword>
<evidence type="ECO:0000256" key="5">
    <source>
        <dbReference type="ARBA" id="ARBA00022884"/>
    </source>
</evidence>
<evidence type="ECO:0000256" key="3">
    <source>
        <dbReference type="ARBA" id="ARBA00022664"/>
    </source>
</evidence>
<dbReference type="Gene3D" id="2.30.30.100">
    <property type="match status" value="1"/>
</dbReference>
<gene>
    <name evidence="9" type="primary">LSM8</name>
    <name evidence="11" type="ORF">ALTATR162_LOCUS6203</name>
</gene>
<evidence type="ECO:0000256" key="4">
    <source>
        <dbReference type="ARBA" id="ARBA00022728"/>
    </source>
</evidence>
<dbReference type="GO" id="GO:0003729">
    <property type="term" value="F:mRNA binding"/>
    <property type="evidence" value="ECO:0007669"/>
    <property type="project" value="TreeGrafter"/>
</dbReference>
<keyword evidence="7 9" id="KW-0539">Nucleus</keyword>
<comment type="function">
    <text evidence="9">Plays role in pre-mRNA splicing as component of the U4/U6-U5 tri-snRNP complex that is involved in spliceosome assembly, and as component of the precatalytic spliceosome (spliceosome B complex). The heptameric LSM2-8 complex binds specifically to the 3'-terminal U-tract of U6 snRNA.</text>
</comment>